<dbReference type="InterPro" id="IPR014948">
    <property type="entry name" value="BrxA"/>
</dbReference>
<keyword evidence="2" id="KW-1185">Reference proteome</keyword>
<dbReference type="Pfam" id="PF08849">
    <property type="entry name" value="BrxA"/>
    <property type="match status" value="1"/>
</dbReference>
<comment type="caution">
    <text evidence="1">The sequence shown here is derived from an EMBL/GenBank/DDBJ whole genome shotgun (WGS) entry which is preliminary data.</text>
</comment>
<organism evidence="1 2">
    <name type="scientific">Albidovulum salinarum</name>
    <dbReference type="NCBI Taxonomy" id="2984153"/>
    <lineage>
        <taxon>Bacteria</taxon>
        <taxon>Pseudomonadati</taxon>
        <taxon>Pseudomonadota</taxon>
        <taxon>Alphaproteobacteria</taxon>
        <taxon>Rhodobacterales</taxon>
        <taxon>Paracoccaceae</taxon>
        <taxon>Albidovulum</taxon>
    </lineage>
</organism>
<dbReference type="EMBL" id="JAOVQO010000014">
    <property type="protein sequence ID" value="MCU9849318.1"/>
    <property type="molecule type" value="Genomic_DNA"/>
</dbReference>
<reference evidence="1 2" key="1">
    <citation type="submission" date="2022-10" db="EMBL/GenBank/DDBJ databases">
        <title>Defluviimonas sp. nov., isolated from ocean surface sediments.</title>
        <authorList>
            <person name="He W."/>
            <person name="Wang L."/>
            <person name="Zhang D.-F."/>
        </authorList>
    </citation>
    <scope>NUCLEOTIDE SEQUENCE [LARGE SCALE GENOMIC DNA]</scope>
    <source>
        <strain evidence="1 2">WL0024</strain>
    </source>
</reference>
<evidence type="ECO:0000313" key="1">
    <source>
        <dbReference type="EMBL" id="MCU9849318.1"/>
    </source>
</evidence>
<dbReference type="InterPro" id="IPR023137">
    <property type="entry name" value="BrxA_sf"/>
</dbReference>
<gene>
    <name evidence="1" type="ORF">OEZ60_15045</name>
</gene>
<name>A0ABT2X5U0_9RHOB</name>
<dbReference type="Gene3D" id="1.10.3540.10">
    <property type="entry name" value="uncharacterized protein from magnetospirillum magneticum domain"/>
    <property type="match status" value="1"/>
</dbReference>
<proteinExistence type="predicted"/>
<sequence length="261" mass="29036">MTAAPHTTRLQAGLGLIPETEKLLSLWEPGMEPPTLLDRALSSGEFADITARRLRNIVTEGFAPRYLSEDGYPATLIRAFEERISAQDRKQLFFLFTCRANAILADFVREIYWPHYQAGSPALSKQDALSFVQTSVSEGKTSVPWSDSTKSRIASYLLGACADFGLLGDMRSGARCIEPFRQTRFAATFLAHDLHFRGLSDMAVVNNQDWMLFGLEPQDVLETLKEIALRGELIMQSAAGVVQISWKLKNMQELADAIADC</sequence>
<accession>A0ABT2X5U0</accession>
<dbReference type="RefSeq" id="WP_263337871.1">
    <property type="nucleotide sequence ID" value="NZ_JAOVQO010000014.1"/>
</dbReference>
<protein>
    <submittedName>
        <fullName evidence="1">DUF1819 family protein</fullName>
    </submittedName>
</protein>
<dbReference type="Proteomes" id="UP001209535">
    <property type="component" value="Unassembled WGS sequence"/>
</dbReference>
<evidence type="ECO:0000313" key="2">
    <source>
        <dbReference type="Proteomes" id="UP001209535"/>
    </source>
</evidence>